<comment type="caution">
    <text evidence="1">The sequence shown here is derived from an EMBL/GenBank/DDBJ whole genome shotgun (WGS) entry which is preliminary data.</text>
</comment>
<gene>
    <name evidence="1" type="ORF">Cba03nite_49170</name>
</gene>
<sequence>MIRRRVAAAVAVAVLAVAGVVVVRWWHERPPFTPDVINASVTVDMLGVGTDGMEGERSYDGVSYLPSPGDAFVGGHLRWTPPPGAATDWEDGWFVLLVIDKRVDLKPPMVIGRSDSSVRVVQGSDGVLNEVAEKYPWLRGAGDVRTGEDTWLGSTTTVMTSPAGGPITFVATFPAQRRETPQPPTYATAPVNRDDLLVALVFIGPDRQVYWAQRLFG</sequence>
<organism evidence="1 2">
    <name type="scientific">Catellatospora bangladeshensis</name>
    <dbReference type="NCBI Taxonomy" id="310355"/>
    <lineage>
        <taxon>Bacteria</taxon>
        <taxon>Bacillati</taxon>
        <taxon>Actinomycetota</taxon>
        <taxon>Actinomycetes</taxon>
        <taxon>Micromonosporales</taxon>
        <taxon>Micromonosporaceae</taxon>
        <taxon>Catellatospora</taxon>
    </lineage>
</organism>
<proteinExistence type="predicted"/>
<keyword evidence="2" id="KW-1185">Reference proteome</keyword>
<name>A0A8J3JRG3_9ACTN</name>
<dbReference type="AlphaFoldDB" id="A0A8J3JRG3"/>
<dbReference type="RefSeq" id="WP_203750587.1">
    <property type="nucleotide sequence ID" value="NZ_BONF01000029.1"/>
</dbReference>
<evidence type="ECO:0000313" key="2">
    <source>
        <dbReference type="Proteomes" id="UP000601223"/>
    </source>
</evidence>
<reference evidence="1 2" key="1">
    <citation type="submission" date="2021-01" db="EMBL/GenBank/DDBJ databases">
        <title>Whole genome shotgun sequence of Catellatospora bangladeshensis NBRC 107357.</title>
        <authorList>
            <person name="Komaki H."/>
            <person name="Tamura T."/>
        </authorList>
    </citation>
    <scope>NUCLEOTIDE SEQUENCE [LARGE SCALE GENOMIC DNA]</scope>
    <source>
        <strain evidence="1 2">NBRC 107357</strain>
    </source>
</reference>
<protein>
    <submittedName>
        <fullName evidence="1">Uncharacterized protein</fullName>
    </submittedName>
</protein>
<evidence type="ECO:0000313" key="1">
    <source>
        <dbReference type="EMBL" id="GIF83568.1"/>
    </source>
</evidence>
<accession>A0A8J3JRG3</accession>
<dbReference type="Proteomes" id="UP000601223">
    <property type="component" value="Unassembled WGS sequence"/>
</dbReference>
<dbReference type="EMBL" id="BONF01000029">
    <property type="protein sequence ID" value="GIF83568.1"/>
    <property type="molecule type" value="Genomic_DNA"/>
</dbReference>